<evidence type="ECO:0000313" key="11">
    <source>
        <dbReference type="EMBL" id="QIP15127.1"/>
    </source>
</evidence>
<feature type="domain" description="PAC" evidence="10">
    <location>
        <begin position="208"/>
        <end position="258"/>
    </location>
</feature>
<dbReference type="PRINTS" id="PR00344">
    <property type="entry name" value="BCTRLSENSOR"/>
</dbReference>
<evidence type="ECO:0000256" key="1">
    <source>
        <dbReference type="ARBA" id="ARBA00000085"/>
    </source>
</evidence>
<keyword evidence="5" id="KW-0418">Kinase</keyword>
<feature type="coiled-coil region" evidence="7">
    <location>
        <begin position="249"/>
        <end position="305"/>
    </location>
</feature>
<proteinExistence type="predicted"/>
<keyword evidence="7" id="KW-0175">Coiled coil</keyword>
<evidence type="ECO:0000256" key="5">
    <source>
        <dbReference type="ARBA" id="ARBA00022777"/>
    </source>
</evidence>
<evidence type="ECO:0000313" key="12">
    <source>
        <dbReference type="Proteomes" id="UP000501802"/>
    </source>
</evidence>
<keyword evidence="4" id="KW-0808">Transferase</keyword>
<dbReference type="InterPro" id="IPR036097">
    <property type="entry name" value="HisK_dim/P_sf"/>
</dbReference>
<keyword evidence="12" id="KW-1185">Reference proteome</keyword>
<dbReference type="Pfam" id="PF02518">
    <property type="entry name" value="HATPase_c"/>
    <property type="match status" value="1"/>
</dbReference>
<dbReference type="CDD" id="cd00082">
    <property type="entry name" value="HisKA"/>
    <property type="match status" value="1"/>
</dbReference>
<evidence type="ECO:0000259" key="10">
    <source>
        <dbReference type="PROSITE" id="PS50113"/>
    </source>
</evidence>
<evidence type="ECO:0000256" key="3">
    <source>
        <dbReference type="ARBA" id="ARBA00022553"/>
    </source>
</evidence>
<dbReference type="SUPFAM" id="SSF55785">
    <property type="entry name" value="PYP-like sensor domain (PAS domain)"/>
    <property type="match status" value="2"/>
</dbReference>
<comment type="catalytic activity">
    <reaction evidence="1">
        <text>ATP + protein L-histidine = ADP + protein N-phospho-L-histidine.</text>
        <dbReference type="EC" id="2.7.13.3"/>
    </reaction>
</comment>
<gene>
    <name evidence="11" type="ORF">G8759_22135</name>
</gene>
<feature type="domain" description="PAS" evidence="9">
    <location>
        <begin position="131"/>
        <end position="200"/>
    </location>
</feature>
<dbReference type="SMART" id="SM00388">
    <property type="entry name" value="HisKA"/>
    <property type="match status" value="1"/>
</dbReference>
<dbReference type="NCBIfam" id="TIGR00229">
    <property type="entry name" value="sensory_box"/>
    <property type="match status" value="1"/>
</dbReference>
<dbReference type="Gene3D" id="3.30.565.10">
    <property type="entry name" value="Histidine kinase-like ATPase, C-terminal domain"/>
    <property type="match status" value="1"/>
</dbReference>
<dbReference type="SUPFAM" id="SSF47384">
    <property type="entry name" value="Homodimeric domain of signal transducing histidine kinase"/>
    <property type="match status" value="1"/>
</dbReference>
<evidence type="ECO:0000256" key="2">
    <source>
        <dbReference type="ARBA" id="ARBA00012438"/>
    </source>
</evidence>
<dbReference type="InterPro" id="IPR003661">
    <property type="entry name" value="HisK_dim/P_dom"/>
</dbReference>
<dbReference type="Pfam" id="PF00512">
    <property type="entry name" value="HisKA"/>
    <property type="match status" value="1"/>
</dbReference>
<accession>A0A6G9ARM2</accession>
<dbReference type="CDD" id="cd00130">
    <property type="entry name" value="PAS"/>
    <property type="match status" value="1"/>
</dbReference>
<dbReference type="PANTHER" id="PTHR43711:SF26">
    <property type="entry name" value="SENSOR HISTIDINE KINASE RCSC"/>
    <property type="match status" value="1"/>
</dbReference>
<dbReference type="SMART" id="SM00387">
    <property type="entry name" value="HATPase_c"/>
    <property type="match status" value="1"/>
</dbReference>
<dbReference type="PROSITE" id="PS50112">
    <property type="entry name" value="PAS"/>
    <property type="match status" value="1"/>
</dbReference>
<dbReference type="InterPro" id="IPR036890">
    <property type="entry name" value="HATPase_C_sf"/>
</dbReference>
<dbReference type="RefSeq" id="WP_167212564.1">
    <property type="nucleotide sequence ID" value="NZ_CP050063.1"/>
</dbReference>
<protein>
    <recommendedName>
        <fullName evidence="2">histidine kinase</fullName>
        <ecNumber evidence="2">2.7.13.3</ecNumber>
    </recommendedName>
</protein>
<evidence type="ECO:0000256" key="4">
    <source>
        <dbReference type="ARBA" id="ARBA00022679"/>
    </source>
</evidence>
<keyword evidence="6" id="KW-0902">Two-component regulatory system</keyword>
<dbReference type="EMBL" id="CP050063">
    <property type="protein sequence ID" value="QIP15127.1"/>
    <property type="molecule type" value="Genomic_DNA"/>
</dbReference>
<evidence type="ECO:0000256" key="6">
    <source>
        <dbReference type="ARBA" id="ARBA00023012"/>
    </source>
</evidence>
<sequence>MHREPYANTLMNVLFEQGVDFLGVYDFQQECYVRINQVGVKMLGYPSEQVLIDQPQFSFRRYPLKSEERDEVISQLIQAGFYEEETEIARYNGETFWGRLMLESFADGKLALIRITNLDRLHRVEQELDHSVRRYESVFTSATIGIIVADQQGHIVSANQLADRLFGYETGELKGLSIEQLVPRSVSQYHEKLRQSFTDHPQARPMGHNRDLYAQRKDGTLFPVEISLSYFRLDNTLYAVAYIIDITLKKEAERQLLDQKAHVERLNTELEQKVVDRTHALMDTLAQLEASKEELALSLKTERELGELKSRFVSMASHEFRTPLTTILNSTTLIEKYPASDQQEKRQKHLQRIRSSVRHLNEILEEFLSVGKLEEGKIMAHPALVYLPQFVDEVVNDMQSLLKTNQRIELNIDCSQPIWLDSSLLRKIVVNLLSNAIKYSREGSLIRVQAHCDDRQIKLVMSDQGIGISPDDQQHLFGQFFRAKNAANIPGTGLGLHIVAKYVELMQGTIDLQSELNKGTTITLSLPYENHSAD</sequence>
<evidence type="ECO:0000259" key="9">
    <source>
        <dbReference type="PROSITE" id="PS50112"/>
    </source>
</evidence>
<organism evidence="11 12">
    <name type="scientific">Spirosoma aureum</name>
    <dbReference type="NCBI Taxonomy" id="2692134"/>
    <lineage>
        <taxon>Bacteria</taxon>
        <taxon>Pseudomonadati</taxon>
        <taxon>Bacteroidota</taxon>
        <taxon>Cytophagia</taxon>
        <taxon>Cytophagales</taxon>
        <taxon>Cytophagaceae</taxon>
        <taxon>Spirosoma</taxon>
    </lineage>
</organism>
<dbReference type="Gene3D" id="3.30.450.20">
    <property type="entry name" value="PAS domain"/>
    <property type="match status" value="2"/>
</dbReference>
<evidence type="ECO:0000259" key="8">
    <source>
        <dbReference type="PROSITE" id="PS50109"/>
    </source>
</evidence>
<dbReference type="Proteomes" id="UP000501802">
    <property type="component" value="Chromosome"/>
</dbReference>
<dbReference type="InterPro" id="IPR000014">
    <property type="entry name" value="PAS"/>
</dbReference>
<dbReference type="InterPro" id="IPR035965">
    <property type="entry name" value="PAS-like_dom_sf"/>
</dbReference>
<dbReference type="PANTHER" id="PTHR43711">
    <property type="entry name" value="TWO-COMPONENT HISTIDINE KINASE"/>
    <property type="match status" value="1"/>
</dbReference>
<dbReference type="Gene3D" id="1.10.287.130">
    <property type="match status" value="1"/>
</dbReference>
<dbReference type="SUPFAM" id="SSF55874">
    <property type="entry name" value="ATPase domain of HSP90 chaperone/DNA topoisomerase II/histidine kinase"/>
    <property type="match status" value="1"/>
</dbReference>
<dbReference type="KEGG" id="spib:G8759_22135"/>
<dbReference type="InterPro" id="IPR004358">
    <property type="entry name" value="Sig_transdc_His_kin-like_C"/>
</dbReference>
<dbReference type="PROSITE" id="PS50109">
    <property type="entry name" value="HIS_KIN"/>
    <property type="match status" value="1"/>
</dbReference>
<dbReference type="InterPro" id="IPR050736">
    <property type="entry name" value="Sensor_HK_Regulatory"/>
</dbReference>
<name>A0A6G9ARM2_9BACT</name>
<dbReference type="Pfam" id="PF13426">
    <property type="entry name" value="PAS_9"/>
    <property type="match status" value="2"/>
</dbReference>
<dbReference type="SMART" id="SM00091">
    <property type="entry name" value="PAS"/>
    <property type="match status" value="2"/>
</dbReference>
<keyword evidence="3" id="KW-0597">Phosphoprotein</keyword>
<evidence type="ECO:0000256" key="7">
    <source>
        <dbReference type="SAM" id="Coils"/>
    </source>
</evidence>
<reference evidence="11 12" key="1">
    <citation type="submission" date="2020-03" db="EMBL/GenBank/DDBJ databases">
        <authorList>
            <person name="Kim M.K."/>
        </authorList>
    </citation>
    <scope>NUCLEOTIDE SEQUENCE [LARGE SCALE GENOMIC DNA]</scope>
    <source>
        <strain evidence="11 12">BT328</strain>
    </source>
</reference>
<dbReference type="PROSITE" id="PS50113">
    <property type="entry name" value="PAC"/>
    <property type="match status" value="1"/>
</dbReference>
<feature type="domain" description="Histidine kinase" evidence="8">
    <location>
        <begin position="315"/>
        <end position="530"/>
    </location>
</feature>
<dbReference type="EC" id="2.7.13.3" evidence="2"/>
<dbReference type="InterPro" id="IPR003594">
    <property type="entry name" value="HATPase_dom"/>
</dbReference>
<dbReference type="InterPro" id="IPR005467">
    <property type="entry name" value="His_kinase_dom"/>
</dbReference>
<dbReference type="FunFam" id="3.30.565.10:FF:000006">
    <property type="entry name" value="Sensor histidine kinase WalK"/>
    <property type="match status" value="1"/>
</dbReference>
<dbReference type="AlphaFoldDB" id="A0A6G9ARM2"/>
<dbReference type="GO" id="GO:0000155">
    <property type="term" value="F:phosphorelay sensor kinase activity"/>
    <property type="evidence" value="ECO:0007669"/>
    <property type="project" value="InterPro"/>
</dbReference>
<dbReference type="InterPro" id="IPR000700">
    <property type="entry name" value="PAS-assoc_C"/>
</dbReference>